<dbReference type="OrthoDB" id="5097021at2759"/>
<gene>
    <name evidence="1" type="ORF">BKA55DRAFT_698632</name>
</gene>
<dbReference type="GeneID" id="70230490"/>
<name>A0A9P9FWS2_FUSRE</name>
<protein>
    <submittedName>
        <fullName evidence="1">Uncharacterized protein</fullName>
    </submittedName>
</protein>
<organism evidence="1 2">
    <name type="scientific">Fusarium redolens</name>
    <dbReference type="NCBI Taxonomy" id="48865"/>
    <lineage>
        <taxon>Eukaryota</taxon>
        <taxon>Fungi</taxon>
        <taxon>Dikarya</taxon>
        <taxon>Ascomycota</taxon>
        <taxon>Pezizomycotina</taxon>
        <taxon>Sordariomycetes</taxon>
        <taxon>Hypocreomycetidae</taxon>
        <taxon>Hypocreales</taxon>
        <taxon>Nectriaceae</taxon>
        <taxon>Fusarium</taxon>
        <taxon>Fusarium redolens species complex</taxon>
    </lineage>
</organism>
<accession>A0A9P9FWS2</accession>
<reference evidence="1" key="1">
    <citation type="journal article" date="2021" name="Nat. Commun.">
        <title>Genetic determinants of endophytism in the Arabidopsis root mycobiome.</title>
        <authorList>
            <person name="Mesny F."/>
            <person name="Miyauchi S."/>
            <person name="Thiergart T."/>
            <person name="Pickel B."/>
            <person name="Atanasova L."/>
            <person name="Karlsson M."/>
            <person name="Huettel B."/>
            <person name="Barry K.W."/>
            <person name="Haridas S."/>
            <person name="Chen C."/>
            <person name="Bauer D."/>
            <person name="Andreopoulos W."/>
            <person name="Pangilinan J."/>
            <person name="LaButti K."/>
            <person name="Riley R."/>
            <person name="Lipzen A."/>
            <person name="Clum A."/>
            <person name="Drula E."/>
            <person name="Henrissat B."/>
            <person name="Kohler A."/>
            <person name="Grigoriev I.V."/>
            <person name="Martin F.M."/>
            <person name="Hacquard S."/>
        </authorList>
    </citation>
    <scope>NUCLEOTIDE SEQUENCE</scope>
    <source>
        <strain evidence="1">MPI-CAGE-AT-0023</strain>
    </source>
</reference>
<proteinExistence type="predicted"/>
<comment type="caution">
    <text evidence="1">The sequence shown here is derived from an EMBL/GenBank/DDBJ whole genome shotgun (WGS) entry which is preliminary data.</text>
</comment>
<keyword evidence="2" id="KW-1185">Reference proteome</keyword>
<dbReference type="RefSeq" id="XP_046040936.1">
    <property type="nucleotide sequence ID" value="XM_046200536.1"/>
</dbReference>
<evidence type="ECO:0000313" key="2">
    <source>
        <dbReference type="Proteomes" id="UP000720189"/>
    </source>
</evidence>
<evidence type="ECO:0000313" key="1">
    <source>
        <dbReference type="EMBL" id="KAH7205164.1"/>
    </source>
</evidence>
<dbReference type="Proteomes" id="UP000720189">
    <property type="component" value="Unassembled WGS sequence"/>
</dbReference>
<dbReference type="AlphaFoldDB" id="A0A9P9FWS2"/>
<dbReference type="EMBL" id="JAGMUX010000039">
    <property type="protein sequence ID" value="KAH7205164.1"/>
    <property type="molecule type" value="Genomic_DNA"/>
</dbReference>
<sequence length="218" mass="24731">MLGLVIDVDLDHIEDDLTYPKVGWSFLQKAENKLADIWTMLIDKVILSSFRGKPYIKDTDWQVETCMAYLNAGVTRIKSAFAGLPGRGTKVTGIRYVNTELAIRNFFFRGGRMIIISYSKARVSNNCAFYIVHYLTPNFSLSLLKYLAIMQPTLSFIAQQLKIPYNLDNKCLFPDPCGKRKHLSSAQASEILKDLTQNLPTPWTLSSYRRASLAIAKH</sequence>